<name>A0ACB0ZH94_MELEN</name>
<dbReference type="Proteomes" id="UP001497535">
    <property type="component" value="Unassembled WGS sequence"/>
</dbReference>
<reference evidence="1" key="1">
    <citation type="submission" date="2023-11" db="EMBL/GenBank/DDBJ databases">
        <authorList>
            <person name="Poullet M."/>
        </authorList>
    </citation>
    <scope>NUCLEOTIDE SEQUENCE</scope>
    <source>
        <strain evidence="1">E1834</strain>
    </source>
</reference>
<proteinExistence type="predicted"/>
<evidence type="ECO:0000313" key="2">
    <source>
        <dbReference type="Proteomes" id="UP001497535"/>
    </source>
</evidence>
<keyword evidence="2" id="KW-1185">Reference proteome</keyword>
<evidence type="ECO:0000313" key="1">
    <source>
        <dbReference type="EMBL" id="CAK5078439.1"/>
    </source>
</evidence>
<accession>A0ACB0ZH94</accession>
<dbReference type="EMBL" id="CAVMJV010000035">
    <property type="protein sequence ID" value="CAK5078439.1"/>
    <property type="molecule type" value="Genomic_DNA"/>
</dbReference>
<organism evidence="1 2">
    <name type="scientific">Meloidogyne enterolobii</name>
    <name type="common">Root-knot nematode worm</name>
    <name type="synonym">Meloidogyne mayaguensis</name>
    <dbReference type="NCBI Taxonomy" id="390850"/>
    <lineage>
        <taxon>Eukaryota</taxon>
        <taxon>Metazoa</taxon>
        <taxon>Ecdysozoa</taxon>
        <taxon>Nematoda</taxon>
        <taxon>Chromadorea</taxon>
        <taxon>Rhabditida</taxon>
        <taxon>Tylenchina</taxon>
        <taxon>Tylenchomorpha</taxon>
        <taxon>Tylenchoidea</taxon>
        <taxon>Meloidogynidae</taxon>
        <taxon>Meloidogyninae</taxon>
        <taxon>Meloidogyne</taxon>
    </lineage>
</organism>
<gene>
    <name evidence="1" type="ORF">MENTE1834_LOCUS25492</name>
</gene>
<protein>
    <submittedName>
        <fullName evidence="1">Uncharacterized protein</fullName>
    </submittedName>
</protein>
<sequence length="302" mass="34100">MKAKLLISLIFSLFVFVKNDSNWRDSWEDSSFEDEDYDPESKTQATKKNKHQLEFMYAISPKESVCECIRGGNQTLKCGAQGLNNANLIVPKEIGSIAIAHLERNYISYLFKNKILPGQEKSLLSLDLSQNRIADIEPGSLDNFVNLLELKLTQNNLDELSDDIFTKFLGSLHQLYLDYNFLSKLDDGVFNNLKSLRKLILDGNKELEISKKVLSPSLKNLEILSLDRCSLDKLDDDLFENLPNLRALSLSGNPLRSIPKAISPEKLPKLEILVMSDTYLEALNNGELAAAAPKLKKFCKEN</sequence>
<comment type="caution">
    <text evidence="1">The sequence shown here is derived from an EMBL/GenBank/DDBJ whole genome shotgun (WGS) entry which is preliminary data.</text>
</comment>